<dbReference type="EMBL" id="QKYT01000209">
    <property type="protein sequence ID" value="RIA89688.1"/>
    <property type="molecule type" value="Genomic_DNA"/>
</dbReference>
<dbReference type="SUPFAM" id="SSF47095">
    <property type="entry name" value="HMG-box"/>
    <property type="match status" value="1"/>
</dbReference>
<evidence type="ECO:0000313" key="3">
    <source>
        <dbReference type="EMBL" id="RIA89688.1"/>
    </source>
</evidence>
<evidence type="ECO:0000256" key="1">
    <source>
        <dbReference type="PROSITE-ProRule" id="PRU00267"/>
    </source>
</evidence>
<dbReference type="SMART" id="SM00398">
    <property type="entry name" value="HMG"/>
    <property type="match status" value="1"/>
</dbReference>
<dbReference type="AlphaFoldDB" id="A0A397SUQ4"/>
<dbReference type="STRING" id="658196.A0A397SUQ4"/>
<dbReference type="Gene3D" id="1.10.30.10">
    <property type="entry name" value="High mobility group box domain"/>
    <property type="match status" value="1"/>
</dbReference>
<dbReference type="Pfam" id="PF00505">
    <property type="entry name" value="HMG_box"/>
    <property type="match status" value="1"/>
</dbReference>
<dbReference type="CDD" id="cd01389">
    <property type="entry name" value="HMG-box_ROX1-like"/>
    <property type="match status" value="1"/>
</dbReference>
<comment type="caution">
    <text evidence="3">The sequence shown here is derived from an EMBL/GenBank/DDBJ whole genome shotgun (WGS) entry which is preliminary data.</text>
</comment>
<keyword evidence="1" id="KW-0238">DNA-binding</keyword>
<keyword evidence="1" id="KW-0539">Nucleus</keyword>
<feature type="non-terminal residue" evidence="3">
    <location>
        <position position="1"/>
    </location>
</feature>
<dbReference type="InterPro" id="IPR009071">
    <property type="entry name" value="HMG_box_dom"/>
</dbReference>
<reference evidence="3 4" key="1">
    <citation type="submission" date="2018-06" db="EMBL/GenBank/DDBJ databases">
        <title>Comparative genomics reveals the genomic features of Rhizophagus irregularis, R. cerebriforme, R. diaphanum and Gigaspora rosea, and their symbiotic lifestyle signature.</title>
        <authorList>
            <person name="Morin E."/>
            <person name="San Clemente H."/>
            <person name="Chen E.C.H."/>
            <person name="De La Providencia I."/>
            <person name="Hainaut M."/>
            <person name="Kuo A."/>
            <person name="Kohler A."/>
            <person name="Murat C."/>
            <person name="Tang N."/>
            <person name="Roy S."/>
            <person name="Loubradou J."/>
            <person name="Henrissat B."/>
            <person name="Grigoriev I.V."/>
            <person name="Corradi N."/>
            <person name="Roux C."/>
            <person name="Martin F.M."/>
        </authorList>
    </citation>
    <scope>NUCLEOTIDE SEQUENCE [LARGE SCALE GENOMIC DNA]</scope>
    <source>
        <strain evidence="3 4">DAOM 227022</strain>
    </source>
</reference>
<dbReference type="InterPro" id="IPR036910">
    <property type="entry name" value="HMG_box_dom_sf"/>
</dbReference>
<feature type="non-terminal residue" evidence="3">
    <location>
        <position position="72"/>
    </location>
</feature>
<evidence type="ECO:0000259" key="2">
    <source>
        <dbReference type="PROSITE" id="PS50118"/>
    </source>
</evidence>
<name>A0A397SUQ4_9GLOM</name>
<accession>A0A397SUQ4</accession>
<protein>
    <recommendedName>
        <fullName evidence="2">HMG box domain-containing protein</fullName>
    </recommendedName>
</protein>
<evidence type="ECO:0000313" key="4">
    <source>
        <dbReference type="Proteomes" id="UP000265703"/>
    </source>
</evidence>
<dbReference type="PROSITE" id="PS50118">
    <property type="entry name" value="HMG_BOX_2"/>
    <property type="match status" value="1"/>
</dbReference>
<sequence>PRNQNPFILYRRNESARRREFGLSNNDLKLVSKEIGEMWQNESPNVKTFFQILASEADRRHRLRFPDYKFNP</sequence>
<organism evidence="3 4">
    <name type="scientific">Glomus cerebriforme</name>
    <dbReference type="NCBI Taxonomy" id="658196"/>
    <lineage>
        <taxon>Eukaryota</taxon>
        <taxon>Fungi</taxon>
        <taxon>Fungi incertae sedis</taxon>
        <taxon>Mucoromycota</taxon>
        <taxon>Glomeromycotina</taxon>
        <taxon>Glomeromycetes</taxon>
        <taxon>Glomerales</taxon>
        <taxon>Glomeraceae</taxon>
        <taxon>Glomus</taxon>
    </lineage>
</organism>
<dbReference type="OrthoDB" id="6247875at2759"/>
<keyword evidence="4" id="KW-1185">Reference proteome</keyword>
<gene>
    <name evidence="3" type="ORF">C1645_670964</name>
</gene>
<dbReference type="Proteomes" id="UP000265703">
    <property type="component" value="Unassembled WGS sequence"/>
</dbReference>
<feature type="DNA-binding region" description="HMG box" evidence="1">
    <location>
        <begin position="1"/>
        <end position="69"/>
    </location>
</feature>
<dbReference type="GO" id="GO:0003677">
    <property type="term" value="F:DNA binding"/>
    <property type="evidence" value="ECO:0007669"/>
    <property type="project" value="UniProtKB-UniRule"/>
</dbReference>
<proteinExistence type="predicted"/>
<dbReference type="GO" id="GO:0005634">
    <property type="term" value="C:nucleus"/>
    <property type="evidence" value="ECO:0007669"/>
    <property type="project" value="UniProtKB-UniRule"/>
</dbReference>
<feature type="domain" description="HMG box" evidence="2">
    <location>
        <begin position="1"/>
        <end position="69"/>
    </location>
</feature>